<comment type="subcellular location">
    <subcellularLocation>
        <location evidence="1">Cell membrane</location>
        <topology evidence="1">Multi-pass membrane protein</topology>
    </subcellularLocation>
</comment>
<dbReference type="InterPro" id="IPR017588">
    <property type="entry name" value="UacT-like"/>
</dbReference>
<feature type="transmembrane region" description="Helical" evidence="8">
    <location>
        <begin position="48"/>
        <end position="71"/>
    </location>
</feature>
<feature type="transmembrane region" description="Helical" evidence="8">
    <location>
        <begin position="232"/>
        <end position="253"/>
    </location>
</feature>
<keyword evidence="10" id="KW-1185">Reference proteome</keyword>
<evidence type="ECO:0000256" key="4">
    <source>
        <dbReference type="ARBA" id="ARBA00022475"/>
    </source>
</evidence>
<feature type="transmembrane region" description="Helical" evidence="8">
    <location>
        <begin position="193"/>
        <end position="212"/>
    </location>
</feature>
<evidence type="ECO:0000313" key="10">
    <source>
        <dbReference type="Proteomes" id="UP000602395"/>
    </source>
</evidence>
<dbReference type="RefSeq" id="WP_190267939.1">
    <property type="nucleotide sequence ID" value="NZ_BAABAD010000005.1"/>
</dbReference>
<dbReference type="PANTHER" id="PTHR42810">
    <property type="entry name" value="PURINE PERMEASE C1399.01C-RELATED"/>
    <property type="match status" value="1"/>
</dbReference>
<keyword evidence="4" id="KW-1003">Cell membrane</keyword>
<comment type="similarity">
    <text evidence="2">Belongs to the nucleobase:cation symporter-2 (NCS2) (TC 2.A.40) family.</text>
</comment>
<feature type="transmembrane region" description="Helical" evidence="8">
    <location>
        <begin position="12"/>
        <end position="36"/>
    </location>
</feature>
<sequence>MSEHTVDVRPPWGRLVAFAMQHVLIMYTGCITVPLVFGAAVGLDSSDIAFLISADLLVAGIVTALQSFGLGRIVGVRLPIVCGATFSGLTPMILIAQKYGLQAVYGSMLIGGVVGLALAIPFSRVIRFFPALVTGSVLTVIGLSLIGVAGGLIVGSDSAAPDYASPRNLLVAAVVVVVALGLLCLGRGLWSQLAVLIALVAGTALAASLGMFDLGALGSASWVGFPTPFHFGVPHFPIAAVVSMSIVMTVVFAESTASMLAVSEITGKKLSTGDLARGLVGDGISGVLGGIFAGFIDTVFGQNVGAVASSRMHSRFVTGGSGLILIVLALIPKMGAAVAALPGPVVGGVGLVLFGTVTMIGIRTLTQIDLNDHVNVAIAATSIGIGLLPEYVPDMLQRLPDAMQIIFGSGITLTAIVAFTLNLVFRHSPLRRRVAAEPVTNETTDIVVVPAEQPATVKGSA</sequence>
<dbReference type="EMBL" id="JACWMS010000003">
    <property type="protein sequence ID" value="MBD1321415.1"/>
    <property type="molecule type" value="Genomic_DNA"/>
</dbReference>
<evidence type="ECO:0000256" key="3">
    <source>
        <dbReference type="ARBA" id="ARBA00022448"/>
    </source>
</evidence>
<dbReference type="Pfam" id="PF00860">
    <property type="entry name" value="Xan_ur_permease"/>
    <property type="match status" value="1"/>
</dbReference>
<accession>A0ABR7WF62</accession>
<dbReference type="Proteomes" id="UP000602395">
    <property type="component" value="Unassembled WGS sequence"/>
</dbReference>
<keyword evidence="5 8" id="KW-0812">Transmembrane</keyword>
<dbReference type="InterPro" id="IPR006042">
    <property type="entry name" value="Xan_ur_permease"/>
</dbReference>
<organism evidence="9 10">
    <name type="scientific">Gordonia hankookensis</name>
    <dbReference type="NCBI Taxonomy" id="589403"/>
    <lineage>
        <taxon>Bacteria</taxon>
        <taxon>Bacillati</taxon>
        <taxon>Actinomycetota</taxon>
        <taxon>Actinomycetes</taxon>
        <taxon>Mycobacteriales</taxon>
        <taxon>Gordoniaceae</taxon>
        <taxon>Gordonia</taxon>
    </lineage>
</organism>
<feature type="transmembrane region" description="Helical" evidence="8">
    <location>
        <begin position="341"/>
        <end position="362"/>
    </location>
</feature>
<evidence type="ECO:0000256" key="6">
    <source>
        <dbReference type="ARBA" id="ARBA00022989"/>
    </source>
</evidence>
<reference evidence="9 10" key="1">
    <citation type="submission" date="2020-09" db="EMBL/GenBank/DDBJ databases">
        <title>Novel species in genus Gordonia.</title>
        <authorList>
            <person name="Zhang G."/>
        </authorList>
    </citation>
    <scope>NUCLEOTIDE SEQUENCE [LARGE SCALE GENOMIC DNA]</scope>
    <source>
        <strain evidence="9 10">ON-33</strain>
    </source>
</reference>
<evidence type="ECO:0000256" key="7">
    <source>
        <dbReference type="ARBA" id="ARBA00023136"/>
    </source>
</evidence>
<feature type="transmembrane region" description="Helical" evidence="8">
    <location>
        <begin position="316"/>
        <end position="335"/>
    </location>
</feature>
<feature type="transmembrane region" description="Helical" evidence="8">
    <location>
        <begin position="404"/>
        <end position="425"/>
    </location>
</feature>
<protein>
    <submittedName>
        <fullName evidence="9">Purine permease</fullName>
    </submittedName>
</protein>
<evidence type="ECO:0000313" key="9">
    <source>
        <dbReference type="EMBL" id="MBD1321415.1"/>
    </source>
</evidence>
<gene>
    <name evidence="9" type="ORF">IDF66_17650</name>
</gene>
<evidence type="ECO:0000256" key="8">
    <source>
        <dbReference type="SAM" id="Phobius"/>
    </source>
</evidence>
<comment type="caution">
    <text evidence="9">The sequence shown here is derived from an EMBL/GenBank/DDBJ whole genome shotgun (WGS) entry which is preliminary data.</text>
</comment>
<dbReference type="PANTHER" id="PTHR42810:SF4">
    <property type="entry name" value="URIC ACID TRANSPORTER UACT"/>
    <property type="match status" value="1"/>
</dbReference>
<feature type="transmembrane region" description="Helical" evidence="8">
    <location>
        <begin position="169"/>
        <end position="186"/>
    </location>
</feature>
<feature type="transmembrane region" description="Helical" evidence="8">
    <location>
        <begin position="78"/>
        <end position="97"/>
    </location>
</feature>
<feature type="transmembrane region" description="Helical" evidence="8">
    <location>
        <begin position="103"/>
        <end position="122"/>
    </location>
</feature>
<dbReference type="NCBIfam" id="TIGR03173">
    <property type="entry name" value="pbuX"/>
    <property type="match status" value="1"/>
</dbReference>
<keyword evidence="7 8" id="KW-0472">Membrane</keyword>
<feature type="transmembrane region" description="Helical" evidence="8">
    <location>
        <begin position="129"/>
        <end position="154"/>
    </location>
</feature>
<dbReference type="InterPro" id="IPR006043">
    <property type="entry name" value="NCS2"/>
</dbReference>
<dbReference type="NCBIfam" id="TIGR00801">
    <property type="entry name" value="ncs2"/>
    <property type="match status" value="1"/>
</dbReference>
<proteinExistence type="inferred from homology"/>
<keyword evidence="6 8" id="KW-1133">Transmembrane helix</keyword>
<evidence type="ECO:0000256" key="1">
    <source>
        <dbReference type="ARBA" id="ARBA00004651"/>
    </source>
</evidence>
<evidence type="ECO:0000256" key="5">
    <source>
        <dbReference type="ARBA" id="ARBA00022692"/>
    </source>
</evidence>
<keyword evidence="3" id="KW-0813">Transport</keyword>
<name>A0ABR7WF62_9ACTN</name>
<evidence type="ECO:0000256" key="2">
    <source>
        <dbReference type="ARBA" id="ARBA00008821"/>
    </source>
</evidence>
<dbReference type="NCBIfam" id="NF037981">
    <property type="entry name" value="NCS2_1"/>
    <property type="match status" value="1"/>
</dbReference>
<dbReference type="PROSITE" id="PS01116">
    <property type="entry name" value="XANTH_URACIL_PERMASE"/>
    <property type="match status" value="1"/>
</dbReference>